<evidence type="ECO:0000313" key="2">
    <source>
        <dbReference type="EMBL" id="KAE8236152.1"/>
    </source>
</evidence>
<dbReference type="AlphaFoldDB" id="A0A8T8SAI7"/>
<gene>
    <name evidence="2" type="ORF">A4X13_0g9247</name>
</gene>
<keyword evidence="1" id="KW-0812">Transmembrane</keyword>
<protein>
    <submittedName>
        <fullName evidence="2">Uncharacterized protein</fullName>
    </submittedName>
</protein>
<evidence type="ECO:0000256" key="1">
    <source>
        <dbReference type="SAM" id="Phobius"/>
    </source>
</evidence>
<accession>A0A8T8SAI7</accession>
<organism evidence="2 3">
    <name type="scientific">Tilletia indica</name>
    <dbReference type="NCBI Taxonomy" id="43049"/>
    <lineage>
        <taxon>Eukaryota</taxon>
        <taxon>Fungi</taxon>
        <taxon>Dikarya</taxon>
        <taxon>Basidiomycota</taxon>
        <taxon>Ustilaginomycotina</taxon>
        <taxon>Exobasidiomycetes</taxon>
        <taxon>Tilletiales</taxon>
        <taxon>Tilletiaceae</taxon>
        <taxon>Tilletia</taxon>
    </lineage>
</organism>
<feature type="transmembrane region" description="Helical" evidence="1">
    <location>
        <begin position="20"/>
        <end position="40"/>
    </location>
</feature>
<comment type="caution">
    <text evidence="2">The sequence shown here is derived from an EMBL/GenBank/DDBJ whole genome shotgun (WGS) entry which is preliminary data.</text>
</comment>
<keyword evidence="3" id="KW-1185">Reference proteome</keyword>
<feature type="non-terminal residue" evidence="2">
    <location>
        <position position="1"/>
    </location>
</feature>
<dbReference type="Proteomes" id="UP000077521">
    <property type="component" value="Unassembled WGS sequence"/>
</dbReference>
<proteinExistence type="predicted"/>
<name>A0A8T8SAI7_9BASI</name>
<sequence>PMDIIERWLDSSSPWTWIRSTMASSLPLLLPLIPSLFITYTRTLHRHAITILFSSLNEHLHLFATGFVSAPESAVSI</sequence>
<reference evidence="2" key="2">
    <citation type="journal article" date="2019" name="IMA Fungus">
        <title>Genome sequencing and comparison of five Tilletia species to identify candidate genes for the detection of regulated species infecting wheat.</title>
        <authorList>
            <person name="Nguyen H.D.T."/>
            <person name="Sultana T."/>
            <person name="Kesanakurti P."/>
            <person name="Hambleton S."/>
        </authorList>
    </citation>
    <scope>NUCLEOTIDE SEQUENCE</scope>
    <source>
        <strain evidence="2">DAOMC 236416</strain>
    </source>
</reference>
<reference evidence="2" key="1">
    <citation type="submission" date="2016-04" db="EMBL/GenBank/DDBJ databases">
        <authorList>
            <person name="Nguyen H.D."/>
            <person name="Samba Siva P."/>
            <person name="Cullis J."/>
            <person name="Levesque C.A."/>
            <person name="Hambleton S."/>
        </authorList>
    </citation>
    <scope>NUCLEOTIDE SEQUENCE</scope>
    <source>
        <strain evidence="2">DAOMC 236416</strain>
    </source>
</reference>
<keyword evidence="1" id="KW-1133">Transmembrane helix</keyword>
<evidence type="ECO:0000313" key="3">
    <source>
        <dbReference type="Proteomes" id="UP000077521"/>
    </source>
</evidence>
<keyword evidence="1" id="KW-0472">Membrane</keyword>
<dbReference type="EMBL" id="LWDF02002370">
    <property type="protein sequence ID" value="KAE8236152.1"/>
    <property type="molecule type" value="Genomic_DNA"/>
</dbReference>